<gene>
    <name evidence="1" type="ORF">DLAC_01273</name>
</gene>
<dbReference type="AlphaFoldDB" id="A0A152A874"/>
<organism evidence="1 2">
    <name type="scientific">Tieghemostelium lacteum</name>
    <name type="common">Slime mold</name>
    <name type="synonym">Dictyostelium lacteum</name>
    <dbReference type="NCBI Taxonomy" id="361077"/>
    <lineage>
        <taxon>Eukaryota</taxon>
        <taxon>Amoebozoa</taxon>
        <taxon>Evosea</taxon>
        <taxon>Eumycetozoa</taxon>
        <taxon>Dictyostelia</taxon>
        <taxon>Dictyosteliales</taxon>
        <taxon>Raperosteliaceae</taxon>
        <taxon>Tieghemostelium</taxon>
    </lineage>
</organism>
<evidence type="ECO:0000313" key="1">
    <source>
        <dbReference type="EMBL" id="KYR02433.1"/>
    </source>
</evidence>
<name>A0A152A874_TIELA</name>
<dbReference type="Proteomes" id="UP000076078">
    <property type="component" value="Unassembled WGS sequence"/>
</dbReference>
<keyword evidence="2" id="KW-1185">Reference proteome</keyword>
<dbReference type="InParanoid" id="A0A152A874"/>
<evidence type="ECO:0000313" key="2">
    <source>
        <dbReference type="Proteomes" id="UP000076078"/>
    </source>
</evidence>
<dbReference type="EMBL" id="LODT01000004">
    <property type="protein sequence ID" value="KYR02433.1"/>
    <property type="molecule type" value="Genomic_DNA"/>
</dbReference>
<comment type="caution">
    <text evidence="1">The sequence shown here is derived from an EMBL/GenBank/DDBJ whole genome shotgun (WGS) entry which is preliminary data.</text>
</comment>
<protein>
    <submittedName>
        <fullName evidence="1">Uncharacterized protein</fullName>
    </submittedName>
</protein>
<accession>A0A152A874</accession>
<reference evidence="1 2" key="1">
    <citation type="submission" date="2015-12" db="EMBL/GenBank/DDBJ databases">
        <title>Dictyostelia acquired genes for synthesis and detection of signals that induce cell-type specialization by lateral gene transfer from prokaryotes.</title>
        <authorList>
            <person name="Gloeckner G."/>
            <person name="Schaap P."/>
        </authorList>
    </citation>
    <scope>NUCLEOTIDE SEQUENCE [LARGE SCALE GENOMIC DNA]</scope>
    <source>
        <strain evidence="1 2">TK</strain>
    </source>
</reference>
<sequence length="783" mass="92080">MQKLKRISFLSTGNEDLSFLKSKKIKYDEFRGFVRSSKALKRRAYYILIKSHTCSKKDLFDDILNNLAVETDENVLTTAVDIFFGDRDFKFGILSELFFNVGIRKQGKMLMKIKDWFSFIMVNDELFRLYYSDLLIPFLNSDNENHFGVGAFIEYHMKKLSKYIQTNRMLPKLIPYLFKNRYFKVLSKYMKSSRIDKNMVISILKKLLDFIVEVLDYLNDGVPLKNILVEFVVSIANKGILLGDNLKPIFKFILKMGDSYRDLFQSAISNLLSFQVTPKILEFILVHFSKYLNNDIEFFTKFYNTVTKLEKNKNLIYTMDQYIDRLVDLKKLAMTIENYDQSLIEYIRSSIPKSNMQAESSKFVTLHFYILQHKNQDLNLYIHNYLEIQQDNVSKTSIDTLTILLNSSNTIPQLYNFILKSMIYYFVYHNIEFSYKNIVPQLENEFLKSLSSTPRKEEIDVTVFSKLPLLCAIEIIKKLMYYRGTSLKYKVGLCTISKKLFTVGTKQLESIKIPYHKTLSAPYNLIAEKGYWFSLDLNKGYGDPDSIEWSWINCIKSSNLDFLISDLPHTLYNNLEILPKFVINLNYFRDTGILQTQFNIIELNLIRFRHHFNCVVDKPIETFYNEILGNIKKLQILGSCCPSEMDIFKKLKRLDLKVDIQLYTHQILNFIKTSPTLVILNIDINGYKWDNQIPLLETLCFNKFIKTLSIKDIRFTGEIVFSYSTIINKVNQIFKLLSNNTSIDHLILESCSKSSLLYDWSDIDTYHFKPYDNNSMKDFYRVL</sequence>
<proteinExistence type="predicted"/>